<reference evidence="2 3" key="2">
    <citation type="journal article" date="2016" name="Microb. Ecol.">
        <title>Genome Characteristics of a Novel Type I Methanotroph (Sn10-6) Isolated from a Flooded Indian Rice Field.</title>
        <authorList>
            <person name="Rahalkar M.C."/>
            <person name="Pandit P.S."/>
            <person name="Dhakephalkar P.K."/>
            <person name="Pore S."/>
            <person name="Arora P."/>
            <person name="Kapse N."/>
        </authorList>
    </citation>
    <scope>NUCLEOTIDE SEQUENCE [LARGE SCALE GENOMIC DNA]</scope>
    <source>
        <strain evidence="2 3">Sn10-6</strain>
    </source>
</reference>
<name>A0A0F3IHM1_9GAMM</name>
<reference evidence="3" key="1">
    <citation type="submission" date="2015-03" db="EMBL/GenBank/DDBJ databases">
        <title>Draft genome sequence of a novel methanotroph (Sn10-6) isolated from flooded ricefield rhizosphere in India.</title>
        <authorList>
            <person name="Pandit P.S."/>
            <person name="Pore S.D."/>
            <person name="Arora P."/>
            <person name="Kapse N.G."/>
            <person name="Dhakephalkar P.K."/>
            <person name="Rahalkar M.C."/>
        </authorList>
    </citation>
    <scope>NUCLEOTIDE SEQUENCE [LARGE SCALE GENOMIC DNA]</scope>
    <source>
        <strain evidence="3">Sn10-6</strain>
    </source>
</reference>
<feature type="compositionally biased region" description="Basic and acidic residues" evidence="1">
    <location>
        <begin position="121"/>
        <end position="136"/>
    </location>
</feature>
<accession>A0A0F3IHM1</accession>
<feature type="compositionally biased region" description="Basic and acidic residues" evidence="1">
    <location>
        <begin position="156"/>
        <end position="170"/>
    </location>
</feature>
<protein>
    <submittedName>
        <fullName evidence="2">Uncharacterized protein</fullName>
    </submittedName>
</protein>
<dbReference type="Proteomes" id="UP000033684">
    <property type="component" value="Unassembled WGS sequence"/>
</dbReference>
<feature type="compositionally biased region" description="Basic and acidic residues" evidence="1">
    <location>
        <begin position="90"/>
        <end position="112"/>
    </location>
</feature>
<dbReference type="RefSeq" id="WP_045780825.1">
    <property type="nucleotide sequence ID" value="NZ_LAJX01000361.1"/>
</dbReference>
<feature type="compositionally biased region" description="Basic and acidic residues" evidence="1">
    <location>
        <begin position="32"/>
        <end position="44"/>
    </location>
</feature>
<proteinExistence type="predicted"/>
<gene>
    <name evidence="2" type="ORF">VZ94_21590</name>
</gene>
<organism evidence="2 3">
    <name type="scientific">Methylocucumis oryzae</name>
    <dbReference type="NCBI Taxonomy" id="1632867"/>
    <lineage>
        <taxon>Bacteria</taxon>
        <taxon>Pseudomonadati</taxon>
        <taxon>Pseudomonadota</taxon>
        <taxon>Gammaproteobacteria</taxon>
        <taxon>Methylococcales</taxon>
        <taxon>Methylococcaceae</taxon>
        <taxon>Methylocucumis</taxon>
    </lineage>
</organism>
<sequence length="170" mass="19737">AAEVRAKLADLEPDSVPSLQAVKLSLELAAEEDLKHDKERKGKGEASAAYTMHETQGKRHRQQGGFKQQLRDELTRQKEALHPVYTQADAIRDEREKNQAARERQEQARTEQPRPSQAWHEANREQADQQSRERQQRQQTAQEVQLARILRRRQRAGRENENDGGREFEP</sequence>
<feature type="compositionally biased region" description="Basic and acidic residues" evidence="1">
    <location>
        <begin position="69"/>
        <end position="81"/>
    </location>
</feature>
<dbReference type="EMBL" id="LAJX01000361">
    <property type="protein sequence ID" value="KJV04954.1"/>
    <property type="molecule type" value="Genomic_DNA"/>
</dbReference>
<feature type="non-terminal residue" evidence="2">
    <location>
        <position position="1"/>
    </location>
</feature>
<feature type="compositionally biased region" description="Low complexity" evidence="1">
    <location>
        <begin position="137"/>
        <end position="148"/>
    </location>
</feature>
<evidence type="ECO:0000256" key="1">
    <source>
        <dbReference type="SAM" id="MobiDB-lite"/>
    </source>
</evidence>
<dbReference type="AlphaFoldDB" id="A0A0F3IHM1"/>
<evidence type="ECO:0000313" key="2">
    <source>
        <dbReference type="EMBL" id="KJV04954.1"/>
    </source>
</evidence>
<comment type="caution">
    <text evidence="2">The sequence shown here is derived from an EMBL/GenBank/DDBJ whole genome shotgun (WGS) entry which is preliminary data.</text>
</comment>
<feature type="region of interest" description="Disordered" evidence="1">
    <location>
        <begin position="32"/>
        <end position="170"/>
    </location>
</feature>
<keyword evidence="3" id="KW-1185">Reference proteome</keyword>
<evidence type="ECO:0000313" key="3">
    <source>
        <dbReference type="Proteomes" id="UP000033684"/>
    </source>
</evidence>